<evidence type="ECO:0000313" key="4">
    <source>
        <dbReference type="Proteomes" id="UP000019763"/>
    </source>
</evidence>
<evidence type="ECO:0000313" key="3">
    <source>
        <dbReference type="EMBL" id="EZG66916.1"/>
    </source>
</evidence>
<keyword evidence="4" id="KW-1185">Reference proteome</keyword>
<accession>A0A023B709</accession>
<proteinExistence type="predicted"/>
<dbReference type="Proteomes" id="UP000019763">
    <property type="component" value="Unassembled WGS sequence"/>
</dbReference>
<reference evidence="3" key="1">
    <citation type="submission" date="2013-12" db="EMBL/GenBank/DDBJ databases">
        <authorList>
            <person name="Omoto C.K."/>
            <person name="Sibley D."/>
            <person name="Venepally P."/>
            <person name="Hadjithomas M."/>
            <person name="Karamycheva S."/>
            <person name="Brunk B."/>
            <person name="Roos D."/>
            <person name="Caler E."/>
            <person name="Lorenzi H."/>
        </authorList>
    </citation>
    <scope>NUCLEOTIDE SEQUENCE</scope>
</reference>
<sequence>MIDEIKALSVWHEPLLDKTEEELEEMLETLEQQLKAKQENIQTQLARKINVLDEKSQKDCGVFQELVHTKIYPYVAGHLVCNELQEYMDCCIKIELGEKTEDIIKLVATSEQQIKCRSYQEALITMKEVLAAVTEIKSLPGFQNCIREYVTALVESCKLLISQDVMASQQNFHTCVSLLQVDRELDEISGKGVNEEQFMAVAHSVWFKLDKWKTASPPNVKWLDTEACNTGAAIYRCWEAYVNLQQGAGTETAGAGAEMAGAEMAGAEKPGAGSETVGDGTEMAGAEKTGAGSETGEREVTREVGELLVVFGLKELFVRYFSYRDRSLEWTQRARQFVVGVMGMAAPAASGDWRQLVLRGVAAAWTDCVSQDELLAMARHDGELAAAGVRKQRGEVVPVGGQVVDVLATRAVALTQEVIDRVLVLLPDPVAREQYLDVVLKQGIVETTANELKTQWNAMTDAFEPVSLSTSIVLLNSIAYVYTAISDFKPIVTDNMLQPLHTVLQRVVYLFGTSVTDEIRPYDLNYVPDSVQNAIDKSFLPRVQNEVFLEGISLILQVIAKELMDMVTVDTAHSNLAAVQAYIHKSIPPTKRDIALQLTLQVRL</sequence>
<dbReference type="EMBL" id="AFNH02000554">
    <property type="protein sequence ID" value="EZG66916.1"/>
    <property type="molecule type" value="Genomic_DNA"/>
</dbReference>
<protein>
    <submittedName>
        <fullName evidence="3">Uncharacterized protein</fullName>
    </submittedName>
</protein>
<dbReference type="VEuPathDB" id="CryptoDB:GNI_073970"/>
<organism evidence="3 4">
    <name type="scientific">Gregarina niphandrodes</name>
    <name type="common">Septate eugregarine</name>
    <dbReference type="NCBI Taxonomy" id="110365"/>
    <lineage>
        <taxon>Eukaryota</taxon>
        <taxon>Sar</taxon>
        <taxon>Alveolata</taxon>
        <taxon>Apicomplexa</taxon>
        <taxon>Conoidasida</taxon>
        <taxon>Gregarinasina</taxon>
        <taxon>Eugregarinorida</taxon>
        <taxon>Gregarinidae</taxon>
        <taxon>Gregarina</taxon>
    </lineage>
</organism>
<dbReference type="GeneID" id="22912707"/>
<comment type="caution">
    <text evidence="3">The sequence shown here is derived from an EMBL/GenBank/DDBJ whole genome shotgun (WGS) entry which is preliminary data.</text>
</comment>
<dbReference type="AlphaFoldDB" id="A0A023B709"/>
<gene>
    <name evidence="3" type="ORF">GNI_073970</name>
</gene>
<name>A0A023B709_GRENI</name>
<feature type="region of interest" description="Disordered" evidence="2">
    <location>
        <begin position="267"/>
        <end position="298"/>
    </location>
</feature>
<keyword evidence="1" id="KW-0175">Coiled coil</keyword>
<evidence type="ECO:0000256" key="1">
    <source>
        <dbReference type="SAM" id="Coils"/>
    </source>
</evidence>
<dbReference type="RefSeq" id="XP_011130422.1">
    <property type="nucleotide sequence ID" value="XM_011132120.1"/>
</dbReference>
<feature type="coiled-coil region" evidence="1">
    <location>
        <begin position="16"/>
        <end position="47"/>
    </location>
</feature>
<evidence type="ECO:0000256" key="2">
    <source>
        <dbReference type="SAM" id="MobiDB-lite"/>
    </source>
</evidence>